<evidence type="ECO:0000259" key="3">
    <source>
        <dbReference type="PROSITE" id="PS51186"/>
    </source>
</evidence>
<dbReference type="CDD" id="cd04301">
    <property type="entry name" value="NAT_SF"/>
    <property type="match status" value="1"/>
</dbReference>
<name>A0ABQ3YQP3_9ACTN</name>
<evidence type="ECO:0000256" key="1">
    <source>
        <dbReference type="ARBA" id="ARBA00022679"/>
    </source>
</evidence>
<comment type="caution">
    <text evidence="4">The sequence shown here is derived from an EMBL/GenBank/DDBJ whole genome shotgun (WGS) entry which is preliminary data.</text>
</comment>
<evidence type="ECO:0000313" key="4">
    <source>
        <dbReference type="EMBL" id="GID99856.1"/>
    </source>
</evidence>
<dbReference type="PANTHER" id="PTHR43877">
    <property type="entry name" value="AMINOALKYLPHOSPHONATE N-ACETYLTRANSFERASE-RELATED-RELATED"/>
    <property type="match status" value="1"/>
</dbReference>
<dbReference type="RefSeq" id="WP_239132166.1">
    <property type="nucleotide sequence ID" value="NZ_BAAATX010000015.1"/>
</dbReference>
<reference evidence="4 5" key="1">
    <citation type="submission" date="2021-01" db="EMBL/GenBank/DDBJ databases">
        <title>Whole genome shotgun sequence of Actinoplanes durhamensis NBRC 14914.</title>
        <authorList>
            <person name="Komaki H."/>
            <person name="Tamura T."/>
        </authorList>
    </citation>
    <scope>NUCLEOTIDE SEQUENCE [LARGE SCALE GENOMIC DNA]</scope>
    <source>
        <strain evidence="4 5">NBRC 14914</strain>
    </source>
</reference>
<dbReference type="EMBL" id="BOML01000012">
    <property type="protein sequence ID" value="GID99856.1"/>
    <property type="molecule type" value="Genomic_DNA"/>
</dbReference>
<keyword evidence="5" id="KW-1185">Reference proteome</keyword>
<evidence type="ECO:0000313" key="5">
    <source>
        <dbReference type="Proteomes" id="UP000637628"/>
    </source>
</evidence>
<proteinExistence type="predicted"/>
<dbReference type="Pfam" id="PF00583">
    <property type="entry name" value="Acetyltransf_1"/>
    <property type="match status" value="1"/>
</dbReference>
<dbReference type="InterPro" id="IPR016181">
    <property type="entry name" value="Acyl_CoA_acyltransferase"/>
</dbReference>
<dbReference type="InterPro" id="IPR050832">
    <property type="entry name" value="Bact_Acetyltransf"/>
</dbReference>
<dbReference type="InterPro" id="IPR000182">
    <property type="entry name" value="GNAT_dom"/>
</dbReference>
<keyword evidence="1" id="KW-0808">Transferase</keyword>
<evidence type="ECO:0000256" key="2">
    <source>
        <dbReference type="ARBA" id="ARBA00023315"/>
    </source>
</evidence>
<dbReference type="SUPFAM" id="SSF55729">
    <property type="entry name" value="Acyl-CoA N-acyltransferases (Nat)"/>
    <property type="match status" value="1"/>
</dbReference>
<dbReference type="Proteomes" id="UP000637628">
    <property type="component" value="Unassembled WGS sequence"/>
</dbReference>
<keyword evidence="2" id="KW-0012">Acyltransferase</keyword>
<sequence>MTIDVPEWAAETAHALPYPLIFATVSGAHLYGFASVDSDLDVRAAHLLPAAEVLGLRSGPCRAGGGAGFIAAPRGGFRVGRRGPARPRGPHPPVHRGRTGMTLRTAVPGDFDAVLALAVDFYAEDGFATPRSRLAAHLEHLLGSDAAHVAVIASGGAVVAFAISTSSYGLENGLIAELEDLYVAPDFRRRGLAASLIEDSAAWATGIGAAQLELVVAPNGTDASHLFRYYRADGFVDEGRQLLARPLSDPTT</sequence>
<dbReference type="PROSITE" id="PS51186">
    <property type="entry name" value="GNAT"/>
    <property type="match status" value="1"/>
</dbReference>
<protein>
    <recommendedName>
        <fullName evidence="3">N-acetyltransferase domain-containing protein</fullName>
    </recommendedName>
</protein>
<dbReference type="InterPro" id="IPR018775">
    <property type="entry name" value="RlaP"/>
</dbReference>
<accession>A0ABQ3YQP3</accession>
<gene>
    <name evidence="4" type="ORF">Adu01nite_12070</name>
</gene>
<organism evidence="4 5">
    <name type="scientific">Paractinoplanes durhamensis</name>
    <dbReference type="NCBI Taxonomy" id="113563"/>
    <lineage>
        <taxon>Bacteria</taxon>
        <taxon>Bacillati</taxon>
        <taxon>Actinomycetota</taxon>
        <taxon>Actinomycetes</taxon>
        <taxon>Micromonosporales</taxon>
        <taxon>Micromonosporaceae</taxon>
        <taxon>Paractinoplanes</taxon>
    </lineage>
</organism>
<feature type="domain" description="N-acetyltransferase" evidence="3">
    <location>
        <begin position="101"/>
        <end position="252"/>
    </location>
</feature>
<dbReference type="Pfam" id="PF10127">
    <property type="entry name" value="RlaP"/>
    <property type="match status" value="1"/>
</dbReference>
<dbReference type="Gene3D" id="3.40.630.30">
    <property type="match status" value="1"/>
</dbReference>